<evidence type="ECO:0000313" key="9">
    <source>
        <dbReference type="Proteomes" id="UP001159427"/>
    </source>
</evidence>
<keyword evidence="3 6" id="KW-0808">Transferase</keyword>
<evidence type="ECO:0000313" key="8">
    <source>
        <dbReference type="EMBL" id="CAH3016306.1"/>
    </source>
</evidence>
<keyword evidence="4 6" id="KW-0949">S-adenosyl-L-methionine</keyword>
<reference evidence="8 9" key="1">
    <citation type="submission" date="2022-05" db="EMBL/GenBank/DDBJ databases">
        <authorList>
            <consortium name="Genoscope - CEA"/>
            <person name="William W."/>
        </authorList>
    </citation>
    <scope>NUCLEOTIDE SEQUENCE [LARGE SCALE GENOMIC DNA]</scope>
</reference>
<keyword evidence="1 5" id="KW-0728">SH3 domain</keyword>
<dbReference type="InterPro" id="IPR036028">
    <property type="entry name" value="SH3-like_dom_sf"/>
</dbReference>
<protein>
    <recommendedName>
        <fullName evidence="7">SH3 domain-containing protein</fullName>
    </recommendedName>
</protein>
<evidence type="ECO:0000256" key="6">
    <source>
        <dbReference type="PROSITE-ProRule" id="PRU01015"/>
    </source>
</evidence>
<evidence type="ECO:0000256" key="4">
    <source>
        <dbReference type="ARBA" id="ARBA00022691"/>
    </source>
</evidence>
<dbReference type="Proteomes" id="UP001159427">
    <property type="component" value="Unassembled WGS sequence"/>
</dbReference>
<proteinExistence type="predicted"/>
<dbReference type="PANTHER" id="PTHR11006:SF92">
    <property type="entry name" value="PROTEIN ARGININE N-METHYLTRANSFERASE 2"/>
    <property type="match status" value="1"/>
</dbReference>
<dbReference type="InterPro" id="IPR055135">
    <property type="entry name" value="PRMT_dom"/>
</dbReference>
<evidence type="ECO:0000256" key="2">
    <source>
        <dbReference type="ARBA" id="ARBA00022603"/>
    </source>
</evidence>
<dbReference type="InterPro" id="IPR001452">
    <property type="entry name" value="SH3_domain"/>
</dbReference>
<sequence>MATGDGASTGSIDVEERGRGFRKQVPKVVVAVADFVAGDETQMNFSEGDELSILSEETPDWWWGEMNGFCGYVPATYVVTETDYAKYHTHRHEWQDEEYFGDYGKLKLHLEMLGDKPRTLAYRKAICRHREVFVGKTVLDVGCGTGILSLFCARDGDARKVYAVEGSADIGNLTSQIVAVNDLSDVISVVVGKIEEVELPEKVDVILSEWMGTFLVFEFMIDSVLFARDKWLKPEGVIWPSSAKLFIAPCSAKETYDENVTAWKSQYGFDFSPLMDKAKTEFLDRPLYNHELDLNNCLSESAVLLDIDMETFPRENLELMSGQFEFIIRKGGTFHGLGSWFMVIFGGVPVPDNSEYELLSTSPHHERTHWKQNLFLLDDPVSVNPGNFITGFATLKRNPKYRRHLSVTFHLKIFPSKSNGSILHNIKKRFLIWR</sequence>
<accession>A0ABN8LGT0</accession>
<dbReference type="Pfam" id="PF22528">
    <property type="entry name" value="PRMT_C"/>
    <property type="match status" value="1"/>
</dbReference>
<dbReference type="InterPro" id="IPR025799">
    <property type="entry name" value="Arg_MeTrfase"/>
</dbReference>
<dbReference type="SUPFAM" id="SSF50044">
    <property type="entry name" value="SH3-domain"/>
    <property type="match status" value="1"/>
</dbReference>
<dbReference type="Gene3D" id="2.70.160.11">
    <property type="entry name" value="Hnrnp arginine n-methyltransferase1"/>
    <property type="match status" value="1"/>
</dbReference>
<dbReference type="Pfam" id="PF14604">
    <property type="entry name" value="SH3_9"/>
    <property type="match status" value="1"/>
</dbReference>
<dbReference type="PANTHER" id="PTHR11006">
    <property type="entry name" value="PROTEIN ARGININE N-METHYLTRANSFERASE"/>
    <property type="match status" value="1"/>
</dbReference>
<evidence type="ECO:0000256" key="5">
    <source>
        <dbReference type="PROSITE-ProRule" id="PRU00192"/>
    </source>
</evidence>
<dbReference type="CDD" id="cd02440">
    <property type="entry name" value="AdoMet_MTases"/>
    <property type="match status" value="1"/>
</dbReference>
<dbReference type="Pfam" id="PF13649">
    <property type="entry name" value="Methyltransf_25"/>
    <property type="match status" value="1"/>
</dbReference>
<dbReference type="Gene3D" id="3.40.50.150">
    <property type="entry name" value="Vaccinia Virus protein VP39"/>
    <property type="match status" value="1"/>
</dbReference>
<keyword evidence="9" id="KW-1185">Reference proteome</keyword>
<keyword evidence="2 6" id="KW-0489">Methyltransferase</keyword>
<dbReference type="SUPFAM" id="SSF53335">
    <property type="entry name" value="S-adenosyl-L-methionine-dependent methyltransferases"/>
    <property type="match status" value="1"/>
</dbReference>
<dbReference type="PROSITE" id="PS50002">
    <property type="entry name" value="SH3"/>
    <property type="match status" value="1"/>
</dbReference>
<feature type="domain" description="SH3" evidence="7">
    <location>
        <begin position="24"/>
        <end position="83"/>
    </location>
</feature>
<dbReference type="PROSITE" id="PS51678">
    <property type="entry name" value="SAM_MT_PRMT"/>
    <property type="match status" value="1"/>
</dbReference>
<name>A0ABN8LGT0_9CNID</name>
<evidence type="ECO:0000259" key="7">
    <source>
        <dbReference type="PROSITE" id="PS50002"/>
    </source>
</evidence>
<evidence type="ECO:0000256" key="3">
    <source>
        <dbReference type="ARBA" id="ARBA00022679"/>
    </source>
</evidence>
<dbReference type="InterPro" id="IPR029063">
    <property type="entry name" value="SAM-dependent_MTases_sf"/>
</dbReference>
<dbReference type="Gene3D" id="2.30.30.40">
    <property type="entry name" value="SH3 Domains"/>
    <property type="match status" value="1"/>
</dbReference>
<organism evidence="8 9">
    <name type="scientific">Porites evermanni</name>
    <dbReference type="NCBI Taxonomy" id="104178"/>
    <lineage>
        <taxon>Eukaryota</taxon>
        <taxon>Metazoa</taxon>
        <taxon>Cnidaria</taxon>
        <taxon>Anthozoa</taxon>
        <taxon>Hexacorallia</taxon>
        <taxon>Scleractinia</taxon>
        <taxon>Fungiina</taxon>
        <taxon>Poritidae</taxon>
        <taxon>Porites</taxon>
    </lineage>
</organism>
<dbReference type="InterPro" id="IPR041698">
    <property type="entry name" value="Methyltransf_25"/>
</dbReference>
<gene>
    <name evidence="8" type="ORF">PEVE_00028178</name>
</gene>
<dbReference type="EMBL" id="CALNXI010000039">
    <property type="protein sequence ID" value="CAH3016306.1"/>
    <property type="molecule type" value="Genomic_DNA"/>
</dbReference>
<dbReference type="SMART" id="SM00326">
    <property type="entry name" value="SH3"/>
    <property type="match status" value="1"/>
</dbReference>
<comment type="caution">
    <text evidence="8">The sequence shown here is derived from an EMBL/GenBank/DDBJ whole genome shotgun (WGS) entry which is preliminary data.</text>
</comment>
<evidence type="ECO:0000256" key="1">
    <source>
        <dbReference type="ARBA" id="ARBA00022443"/>
    </source>
</evidence>